<dbReference type="GO" id="GO:0009228">
    <property type="term" value="P:thiamine biosynthetic process"/>
    <property type="evidence" value="ECO:0007669"/>
    <property type="project" value="UniProtKB-KW"/>
</dbReference>
<dbReference type="PANTHER" id="PTHR31528:SF1">
    <property type="entry name" value="4-AMINO-5-HYDROXYMETHYL-2-METHYLPYRIMIDINE PHOSPHATE SYNTHASE THI11-RELATED"/>
    <property type="match status" value="1"/>
</dbReference>
<evidence type="ECO:0000256" key="9">
    <source>
        <dbReference type="ARBA" id="ARBA00023004"/>
    </source>
</evidence>
<comment type="catalytic activity">
    <reaction evidence="11">
        <text>N(6)-(pyridoxal phosphate)-L-lysyl-[4-amino-5-hydroxymethyl-2-methylpyrimidine phosphate synthase] + L-histidyl-[4-amino-5-hydroxymethyl-2-methylpyrimidine phosphate synthase] + 2 Fe(3+) + 4 H2O = L-lysyl-[4-amino-5-hydroxymethyl-2-methylpyrimidine phosphate synthase] + (2S)-2-amino-5-hydroxy-4-oxopentanoyl-[4-amino-5-hydroxymethyl-2-methylpyrimidine phosphate synthase] + 4-amino-2-methyl-5-(phosphooxymethyl)pyrimidine + 3-oxopropanoate + 2 Fe(2+) + 2 H(+)</text>
        <dbReference type="Rhea" id="RHEA:65756"/>
        <dbReference type="Rhea" id="RHEA-COMP:16892"/>
        <dbReference type="Rhea" id="RHEA-COMP:16893"/>
        <dbReference type="Rhea" id="RHEA-COMP:16894"/>
        <dbReference type="Rhea" id="RHEA-COMP:16895"/>
        <dbReference type="ChEBI" id="CHEBI:15377"/>
        <dbReference type="ChEBI" id="CHEBI:15378"/>
        <dbReference type="ChEBI" id="CHEBI:29033"/>
        <dbReference type="ChEBI" id="CHEBI:29034"/>
        <dbReference type="ChEBI" id="CHEBI:29969"/>
        <dbReference type="ChEBI" id="CHEBI:29979"/>
        <dbReference type="ChEBI" id="CHEBI:33190"/>
        <dbReference type="ChEBI" id="CHEBI:58354"/>
        <dbReference type="ChEBI" id="CHEBI:143915"/>
        <dbReference type="ChEBI" id="CHEBI:157692"/>
    </reaction>
    <physiologicalReaction direction="left-to-right" evidence="11">
        <dbReference type="Rhea" id="RHEA:65757"/>
    </physiologicalReaction>
</comment>
<keyword evidence="5" id="KW-0808">Transferase</keyword>
<evidence type="ECO:0000256" key="4">
    <source>
        <dbReference type="ARBA" id="ARBA00011738"/>
    </source>
</evidence>
<dbReference type="InterPro" id="IPR015168">
    <property type="entry name" value="SsuA/THI5"/>
</dbReference>
<organism evidence="13 14">
    <name type="scientific">Thermoleophilum album</name>
    <dbReference type="NCBI Taxonomy" id="29539"/>
    <lineage>
        <taxon>Bacteria</taxon>
        <taxon>Bacillati</taxon>
        <taxon>Actinomycetota</taxon>
        <taxon>Thermoleophilia</taxon>
        <taxon>Thermoleophilales</taxon>
        <taxon>Thermoleophilaceae</taxon>
        <taxon>Thermoleophilum</taxon>
    </lineage>
</organism>
<proteinExistence type="inferred from homology"/>
<feature type="domain" description="SsuA/THI5-like" evidence="12">
    <location>
        <begin position="70"/>
        <end position="281"/>
    </location>
</feature>
<dbReference type="EMBL" id="FNWJ01000001">
    <property type="protein sequence ID" value="SEH10352.1"/>
    <property type="molecule type" value="Genomic_DNA"/>
</dbReference>
<protein>
    <recommendedName>
        <fullName evidence="10">Thiamine pyrimidine synthase</fullName>
    </recommendedName>
</protein>
<evidence type="ECO:0000256" key="1">
    <source>
        <dbReference type="ARBA" id="ARBA00003469"/>
    </source>
</evidence>
<dbReference type="InterPro" id="IPR027939">
    <property type="entry name" value="NMT1/THI5"/>
</dbReference>
<dbReference type="RefSeq" id="WP_093115418.1">
    <property type="nucleotide sequence ID" value="NZ_FNWJ01000001.1"/>
</dbReference>
<dbReference type="OrthoDB" id="174578at2"/>
<dbReference type="AlphaFoldDB" id="A0A1H6FIW7"/>
<sequence length="361" mass="38335">MLVHRCKIRAAFRATRGRRQLALLAHARAAGRVAAVGTLAVCAAVFAAACGGEERAAPRPVTVALDFAPNPVHAPIFAARAEGLDRRHGVRLRIRAPGSAPDSLKLLEAGRVDLGVLDIQDLGLARERGVDVVAVGALVDRPLAALIARAAIARPRDLEGRRVGVSGLPSDPAVVRAVVAGDGGDPRRVRYLTVGFGAVRSLITGRIDAAPVFWNAEGVALRLQGARVREFRLERFGAPRFPEVVLVTSRSRLRHEGATIGRALAAIADGIAAVRRDPERATSLIVRAGGGDRRLVRAQLDAVLPVFADDLRVPRSALAGWADFAVRFGILRRRPALSETFALRLRSGADVGAVGHRRTAS</sequence>
<keyword evidence="9" id="KW-0408">Iron</keyword>
<evidence type="ECO:0000256" key="11">
    <source>
        <dbReference type="ARBA" id="ARBA00048179"/>
    </source>
</evidence>
<dbReference type="Pfam" id="PF09084">
    <property type="entry name" value="NMT1"/>
    <property type="match status" value="1"/>
</dbReference>
<evidence type="ECO:0000256" key="2">
    <source>
        <dbReference type="ARBA" id="ARBA00004948"/>
    </source>
</evidence>
<evidence type="ECO:0000256" key="6">
    <source>
        <dbReference type="ARBA" id="ARBA00022723"/>
    </source>
</evidence>
<evidence type="ECO:0000313" key="14">
    <source>
        <dbReference type="Proteomes" id="UP000222056"/>
    </source>
</evidence>
<comment type="similarity">
    <text evidence="3">Belongs to the NMT1/THI5 family.</text>
</comment>
<accession>A0A1H6FIW7</accession>
<evidence type="ECO:0000259" key="12">
    <source>
        <dbReference type="Pfam" id="PF09084"/>
    </source>
</evidence>
<evidence type="ECO:0000256" key="7">
    <source>
        <dbReference type="ARBA" id="ARBA00022898"/>
    </source>
</evidence>
<dbReference type="PANTHER" id="PTHR31528">
    <property type="entry name" value="4-AMINO-5-HYDROXYMETHYL-2-METHYLPYRIMIDINE PHOSPHATE SYNTHASE THI11-RELATED"/>
    <property type="match status" value="1"/>
</dbReference>
<evidence type="ECO:0000256" key="10">
    <source>
        <dbReference type="ARBA" id="ARBA00033171"/>
    </source>
</evidence>
<comment type="subunit">
    <text evidence="4">Homodimer.</text>
</comment>
<dbReference type="STRING" id="29539.SAMN02745716_0201"/>
<evidence type="ECO:0000256" key="5">
    <source>
        <dbReference type="ARBA" id="ARBA00022679"/>
    </source>
</evidence>
<keyword evidence="8" id="KW-0784">Thiamine biosynthesis</keyword>
<keyword evidence="7" id="KW-0663">Pyridoxal phosphate</keyword>
<evidence type="ECO:0000313" key="13">
    <source>
        <dbReference type="EMBL" id="SEH10352.1"/>
    </source>
</evidence>
<keyword evidence="14" id="KW-1185">Reference proteome</keyword>
<comment type="function">
    <text evidence="1">Responsible for the formation of the pyrimidine heterocycle in the thiamine biosynthesis pathway. Catalyzes the formation of hydroxymethylpyrimidine phosphate (HMP-P) from histidine and pyridoxal phosphate (PLP). The protein uses PLP and the active site histidine to form HMP-P, generating an inactive enzyme. The enzyme can only undergo a single turnover, which suggests it is a suicide enzyme.</text>
</comment>
<comment type="pathway">
    <text evidence="2">Cofactor biosynthesis; thiamine diphosphate biosynthesis.</text>
</comment>
<dbReference type="SUPFAM" id="SSF53850">
    <property type="entry name" value="Periplasmic binding protein-like II"/>
    <property type="match status" value="1"/>
</dbReference>
<gene>
    <name evidence="13" type="ORF">SAMN02745716_0201</name>
</gene>
<name>A0A1H6FIW7_THEAL</name>
<dbReference type="GO" id="GO:0016740">
    <property type="term" value="F:transferase activity"/>
    <property type="evidence" value="ECO:0007669"/>
    <property type="project" value="UniProtKB-KW"/>
</dbReference>
<reference evidence="14" key="1">
    <citation type="submission" date="2016-10" db="EMBL/GenBank/DDBJ databases">
        <authorList>
            <person name="Varghese N."/>
            <person name="Submissions S."/>
        </authorList>
    </citation>
    <scope>NUCLEOTIDE SEQUENCE [LARGE SCALE GENOMIC DNA]</scope>
    <source>
        <strain evidence="14">ATCC 35263</strain>
    </source>
</reference>
<evidence type="ECO:0000256" key="8">
    <source>
        <dbReference type="ARBA" id="ARBA00022977"/>
    </source>
</evidence>
<keyword evidence="6" id="KW-0479">Metal-binding</keyword>
<dbReference type="Gene3D" id="3.40.190.10">
    <property type="entry name" value="Periplasmic binding protein-like II"/>
    <property type="match status" value="2"/>
</dbReference>
<dbReference type="Proteomes" id="UP000222056">
    <property type="component" value="Unassembled WGS sequence"/>
</dbReference>
<evidence type="ECO:0000256" key="3">
    <source>
        <dbReference type="ARBA" id="ARBA00009406"/>
    </source>
</evidence>
<dbReference type="GO" id="GO:0046872">
    <property type="term" value="F:metal ion binding"/>
    <property type="evidence" value="ECO:0007669"/>
    <property type="project" value="UniProtKB-KW"/>
</dbReference>